<dbReference type="EMBL" id="SLUN01000001">
    <property type="protein sequence ID" value="TCL76952.1"/>
    <property type="molecule type" value="Genomic_DNA"/>
</dbReference>
<feature type="compositionally biased region" description="Low complexity" evidence="5">
    <location>
        <begin position="1"/>
        <end position="22"/>
    </location>
</feature>
<dbReference type="GO" id="GO:0008168">
    <property type="term" value="F:methyltransferase activity"/>
    <property type="evidence" value="ECO:0007669"/>
    <property type="project" value="UniProtKB-KW"/>
</dbReference>
<comment type="caution">
    <text evidence="7">The sequence shown here is derived from an EMBL/GenBank/DDBJ whole genome shotgun (WGS) entry which is preliminary data.</text>
</comment>
<keyword evidence="7" id="KW-0489">Methyltransferase</keyword>
<accession>A0A4R1SE53</accession>
<proteinExistence type="predicted"/>
<sequence length="236" mass="26360">MQKGPGEAAPDAAADAGMAGRRPGARNRDRAEEGLLVAGLNVLVMMLLVLFYLLFLGRSLLLIGQGVNPWMLGKGKRGLRQAVELLFLVGLVYWTFENFNAALGYRWPVLPELFYRPFFTSHALAGAGCLAMLLGLFLFSWALFSFGASWRIGIDRHSPGRLVTGGIFGTTRNPVFVAVDLFFLGSLLIYANLSFLLIFVLAALGIHYQILQEERFLLEQYGEAYARYQKQVHRYF</sequence>
<evidence type="ECO:0000313" key="7">
    <source>
        <dbReference type="EMBL" id="TCL76952.1"/>
    </source>
</evidence>
<evidence type="ECO:0000256" key="2">
    <source>
        <dbReference type="ARBA" id="ARBA00022692"/>
    </source>
</evidence>
<reference evidence="7 8" key="1">
    <citation type="submission" date="2019-03" db="EMBL/GenBank/DDBJ databases">
        <title>Genomic Encyclopedia of Type Strains, Phase IV (KMG-IV): sequencing the most valuable type-strain genomes for metagenomic binning, comparative biology and taxonomic classification.</title>
        <authorList>
            <person name="Goeker M."/>
        </authorList>
    </citation>
    <scope>NUCLEOTIDE SEQUENCE [LARGE SCALE GENOMIC DNA]</scope>
    <source>
        <strain evidence="7 8">LX-B</strain>
    </source>
</reference>
<evidence type="ECO:0000256" key="5">
    <source>
        <dbReference type="SAM" id="MobiDB-lite"/>
    </source>
</evidence>
<dbReference type="GO" id="GO:0012505">
    <property type="term" value="C:endomembrane system"/>
    <property type="evidence" value="ECO:0007669"/>
    <property type="project" value="UniProtKB-SubCell"/>
</dbReference>
<name>A0A4R1SE53_HYDET</name>
<dbReference type="Pfam" id="PF04191">
    <property type="entry name" value="PEMT"/>
    <property type="match status" value="1"/>
</dbReference>
<feature type="transmembrane region" description="Helical" evidence="6">
    <location>
        <begin position="123"/>
        <end position="150"/>
    </location>
</feature>
<organism evidence="7 8">
    <name type="scientific">Hydrogenispora ethanolica</name>
    <dbReference type="NCBI Taxonomy" id="1082276"/>
    <lineage>
        <taxon>Bacteria</taxon>
        <taxon>Bacillati</taxon>
        <taxon>Bacillota</taxon>
        <taxon>Hydrogenispora</taxon>
    </lineage>
</organism>
<feature type="transmembrane region" description="Helical" evidence="6">
    <location>
        <begin position="35"/>
        <end position="61"/>
    </location>
</feature>
<protein>
    <submittedName>
        <fullName evidence="7">Protein-S-isoprenylcysteine O-methyltransferase Ste14</fullName>
    </submittedName>
</protein>
<keyword evidence="4 6" id="KW-0472">Membrane</keyword>
<evidence type="ECO:0000256" key="1">
    <source>
        <dbReference type="ARBA" id="ARBA00004127"/>
    </source>
</evidence>
<dbReference type="PANTHER" id="PTHR12714:SF9">
    <property type="entry name" value="PROTEIN-S-ISOPRENYLCYSTEINE O-METHYLTRANSFERASE"/>
    <property type="match status" value="1"/>
</dbReference>
<keyword evidence="7" id="KW-0808">Transferase</keyword>
<dbReference type="AlphaFoldDB" id="A0A4R1SE53"/>
<feature type="transmembrane region" description="Helical" evidence="6">
    <location>
        <begin position="82"/>
        <end position="103"/>
    </location>
</feature>
<keyword evidence="2 6" id="KW-0812">Transmembrane</keyword>
<dbReference type="RefSeq" id="WP_132012341.1">
    <property type="nucleotide sequence ID" value="NZ_SLUN01000001.1"/>
</dbReference>
<dbReference type="PANTHER" id="PTHR12714">
    <property type="entry name" value="PROTEIN-S ISOPRENYLCYSTEINE O-METHYLTRANSFERASE"/>
    <property type="match status" value="1"/>
</dbReference>
<gene>
    <name evidence="7" type="ORF">EDC14_1001237</name>
</gene>
<evidence type="ECO:0000256" key="6">
    <source>
        <dbReference type="SAM" id="Phobius"/>
    </source>
</evidence>
<dbReference type="GO" id="GO:0032259">
    <property type="term" value="P:methylation"/>
    <property type="evidence" value="ECO:0007669"/>
    <property type="project" value="UniProtKB-KW"/>
</dbReference>
<dbReference type="InterPro" id="IPR007318">
    <property type="entry name" value="Phopholipid_MeTrfase"/>
</dbReference>
<comment type="subcellular location">
    <subcellularLocation>
        <location evidence="1">Endomembrane system</location>
        <topology evidence="1">Multi-pass membrane protein</topology>
    </subcellularLocation>
</comment>
<feature type="region of interest" description="Disordered" evidence="5">
    <location>
        <begin position="1"/>
        <end position="26"/>
    </location>
</feature>
<dbReference type="Gene3D" id="1.20.120.1630">
    <property type="match status" value="1"/>
</dbReference>
<evidence type="ECO:0000256" key="3">
    <source>
        <dbReference type="ARBA" id="ARBA00022989"/>
    </source>
</evidence>
<dbReference type="Proteomes" id="UP000295008">
    <property type="component" value="Unassembled WGS sequence"/>
</dbReference>
<feature type="transmembrane region" description="Helical" evidence="6">
    <location>
        <begin position="189"/>
        <end position="211"/>
    </location>
</feature>
<keyword evidence="8" id="KW-1185">Reference proteome</keyword>
<dbReference type="OrthoDB" id="9782395at2"/>
<keyword evidence="3 6" id="KW-1133">Transmembrane helix</keyword>
<evidence type="ECO:0000313" key="8">
    <source>
        <dbReference type="Proteomes" id="UP000295008"/>
    </source>
</evidence>
<evidence type="ECO:0000256" key="4">
    <source>
        <dbReference type="ARBA" id="ARBA00023136"/>
    </source>
</evidence>